<dbReference type="PANTHER" id="PTHR33442:SF1">
    <property type="entry name" value="TRANS-3-HYDROXY-L-PROLINE DEHYDRATASE"/>
    <property type="match status" value="1"/>
</dbReference>
<gene>
    <name evidence="2" type="ORF">N864_13335</name>
</gene>
<evidence type="ECO:0000313" key="2">
    <source>
        <dbReference type="EMBL" id="EWT07029.1"/>
    </source>
</evidence>
<dbReference type="InterPro" id="IPR008794">
    <property type="entry name" value="Pro_racemase_fam"/>
</dbReference>
<dbReference type="PANTHER" id="PTHR33442">
    <property type="entry name" value="TRANS-3-HYDROXY-L-PROLINE DEHYDRATASE"/>
    <property type="match status" value="1"/>
</dbReference>
<name>W9GT46_9MICO</name>
<comment type="caution">
    <text evidence="2">The sequence shown here is derived from an EMBL/GenBank/DDBJ whole genome shotgun (WGS) entry which is preliminary data.</text>
</comment>
<protein>
    <submittedName>
        <fullName evidence="2">Proline racemase</fullName>
    </submittedName>
</protein>
<evidence type="ECO:0000256" key="1">
    <source>
        <dbReference type="ARBA" id="ARBA00007529"/>
    </source>
</evidence>
<dbReference type="FunFam" id="3.10.310.10:FF:000003">
    <property type="entry name" value="Proline racemase"/>
    <property type="match status" value="1"/>
</dbReference>
<dbReference type="AlphaFoldDB" id="W9GT46"/>
<accession>W9GT46</accession>
<dbReference type="Pfam" id="PF05544">
    <property type="entry name" value="Pro_racemase"/>
    <property type="match status" value="1"/>
</dbReference>
<dbReference type="GO" id="GO:0016836">
    <property type="term" value="F:hydro-lyase activity"/>
    <property type="evidence" value="ECO:0007669"/>
    <property type="project" value="TreeGrafter"/>
</dbReference>
<organism evidence="2 3">
    <name type="scientific">Intrasporangium chromatireducens Q5-1</name>
    <dbReference type="NCBI Taxonomy" id="584657"/>
    <lineage>
        <taxon>Bacteria</taxon>
        <taxon>Bacillati</taxon>
        <taxon>Actinomycetota</taxon>
        <taxon>Actinomycetes</taxon>
        <taxon>Micrococcales</taxon>
        <taxon>Intrasporangiaceae</taxon>
        <taxon>Intrasporangium</taxon>
    </lineage>
</organism>
<comment type="similarity">
    <text evidence="1">Belongs to the proline racemase family.</text>
</comment>
<dbReference type="Gene3D" id="3.10.310.10">
    <property type="entry name" value="Diaminopimelate Epimerase, Chain A, domain 1"/>
    <property type="match status" value="2"/>
</dbReference>
<dbReference type="SUPFAM" id="SSF54506">
    <property type="entry name" value="Diaminopimelate epimerase-like"/>
    <property type="match status" value="1"/>
</dbReference>
<dbReference type="EMBL" id="AWQS01000024">
    <property type="protein sequence ID" value="EWT07029.1"/>
    <property type="molecule type" value="Genomic_DNA"/>
</dbReference>
<dbReference type="RefSeq" id="WP_034714214.1">
    <property type="nucleotide sequence ID" value="NZ_AWQS01000024.1"/>
</dbReference>
<dbReference type="Proteomes" id="UP000019494">
    <property type="component" value="Unassembled WGS sequence"/>
</dbReference>
<dbReference type="PIRSF" id="PIRSF029792">
    <property type="entry name" value="Pro_racemase"/>
    <property type="match status" value="1"/>
</dbReference>
<proteinExistence type="inferred from homology"/>
<sequence>MARELPVEFVTDDYHTAGEPFRIVASGAVPLSAPTVADKRVEALSSEKVQQVRQLLCSEPRGHADMYGGFVTEPDDDGADLGVLFWHKDGFSTACGHGTIALGTWAVETGLVPTQESGTRDVVIDVPSGRVTARVAFARNEVENVSFINVPSWVHSRGIDVVTGRGAVTCDIVFGGAMYAAVPAAAVGLRVRPADLTDLIRAGREIKDALNAAGAAEHPSDPRLSGIYGTIFYEDVDPTDDAAKEAFEGLGADGAVHQRNVVVFADGEVDRSPCGSGTAARVAQLTLDGDLADGQVLVHDSIVGGRFRARAVERVRVDGQDAVVPEVTGTAHRFGHGSFVIDPRDELVPGFVLR</sequence>
<dbReference type="OrthoDB" id="181267at2"/>
<dbReference type="PATRIC" id="fig|584657.3.peg.1025"/>
<dbReference type="SFLD" id="SFLDS00028">
    <property type="entry name" value="Proline_Racemase"/>
    <property type="match status" value="1"/>
</dbReference>
<reference evidence="3" key="1">
    <citation type="submission" date="2013-08" db="EMBL/GenBank/DDBJ databases">
        <title>Intrasporangium oryzae NRRL B-24470.</title>
        <authorList>
            <person name="Liu H."/>
            <person name="Wang G."/>
        </authorList>
    </citation>
    <scope>NUCLEOTIDE SEQUENCE [LARGE SCALE GENOMIC DNA]</scope>
    <source>
        <strain evidence="3">Q5-1</strain>
    </source>
</reference>
<evidence type="ECO:0000313" key="3">
    <source>
        <dbReference type="Proteomes" id="UP000019494"/>
    </source>
</evidence>
<keyword evidence="3" id="KW-1185">Reference proteome</keyword>